<dbReference type="AlphaFoldDB" id="A0A1S3DAC5"/>
<dbReference type="GeneID" id="103513784"/>
<protein>
    <submittedName>
        <fullName evidence="3">Uncharacterized protein LOC103513784</fullName>
    </submittedName>
</protein>
<sequence length="206" mass="22994">MCADEVPGPVKWTRPYFDCGRSNKWLVAAVVPIADIYPRHTTFRHIEYPTLGENLGQYPMGRMVSLAKPPSDKKKKEEILRNRERRMMQMMQGRGGPGPSGAHAPLLTGPPMPRGSVPLQAALSSTRMGRGDYGLYSRFSEDQAAGGFYDEHELWDPGWARTWGNTPWAGWWAPGSANWGAGGRLRGPWGPGPRSSWVPRQSKFSR</sequence>
<accession>A0A1S3DAC5</accession>
<name>A0A1S3DAC5_DIACI</name>
<proteinExistence type="predicted"/>
<dbReference type="PaxDb" id="121845-A0A1S3DAC5"/>
<organism evidence="2 3">
    <name type="scientific">Diaphorina citri</name>
    <name type="common">Asian citrus psyllid</name>
    <dbReference type="NCBI Taxonomy" id="121845"/>
    <lineage>
        <taxon>Eukaryota</taxon>
        <taxon>Metazoa</taxon>
        <taxon>Ecdysozoa</taxon>
        <taxon>Arthropoda</taxon>
        <taxon>Hexapoda</taxon>
        <taxon>Insecta</taxon>
        <taxon>Pterygota</taxon>
        <taxon>Neoptera</taxon>
        <taxon>Paraneoptera</taxon>
        <taxon>Hemiptera</taxon>
        <taxon>Sternorrhyncha</taxon>
        <taxon>Psylloidea</taxon>
        <taxon>Psyllidae</taxon>
        <taxon>Diaphorininae</taxon>
        <taxon>Diaphorina</taxon>
    </lineage>
</organism>
<evidence type="ECO:0000256" key="1">
    <source>
        <dbReference type="SAM" id="MobiDB-lite"/>
    </source>
</evidence>
<dbReference type="Proteomes" id="UP000079169">
    <property type="component" value="Unplaced"/>
</dbReference>
<dbReference type="RefSeq" id="XP_008476852.1">
    <property type="nucleotide sequence ID" value="XM_008478630.3"/>
</dbReference>
<dbReference type="KEGG" id="dci:103513784"/>
<evidence type="ECO:0000313" key="2">
    <source>
        <dbReference type="Proteomes" id="UP000079169"/>
    </source>
</evidence>
<reference evidence="3" key="1">
    <citation type="submission" date="2025-08" db="UniProtKB">
        <authorList>
            <consortium name="RefSeq"/>
        </authorList>
    </citation>
    <scope>IDENTIFICATION</scope>
</reference>
<gene>
    <name evidence="3" type="primary">LOC103513784</name>
</gene>
<keyword evidence="2" id="KW-1185">Reference proteome</keyword>
<dbReference type="STRING" id="121845.A0A1S3DAC5"/>
<feature type="region of interest" description="Disordered" evidence="1">
    <location>
        <begin position="182"/>
        <end position="206"/>
    </location>
</feature>
<feature type="compositionally biased region" description="Low complexity" evidence="1">
    <location>
        <begin position="186"/>
        <end position="197"/>
    </location>
</feature>
<evidence type="ECO:0000313" key="3">
    <source>
        <dbReference type="RefSeq" id="XP_008476852.1"/>
    </source>
</evidence>